<feature type="region of interest" description="Disordered" evidence="1">
    <location>
        <begin position="34"/>
        <end position="59"/>
    </location>
</feature>
<evidence type="ECO:0000256" key="1">
    <source>
        <dbReference type="SAM" id="MobiDB-lite"/>
    </source>
</evidence>
<feature type="compositionally biased region" description="Basic and acidic residues" evidence="1">
    <location>
        <begin position="39"/>
        <end position="59"/>
    </location>
</feature>
<accession>A0ABR4BIR6</accession>
<gene>
    <name evidence="2" type="ORF">ABVK25_003068</name>
</gene>
<comment type="caution">
    <text evidence="2">The sequence shown here is derived from an EMBL/GenBank/DDBJ whole genome shotgun (WGS) entry which is preliminary data.</text>
</comment>
<evidence type="ECO:0000313" key="3">
    <source>
        <dbReference type="Proteomes" id="UP001590951"/>
    </source>
</evidence>
<dbReference type="Proteomes" id="UP001590951">
    <property type="component" value="Unassembled WGS sequence"/>
</dbReference>
<proteinExistence type="predicted"/>
<evidence type="ECO:0000313" key="2">
    <source>
        <dbReference type="EMBL" id="KAL2056674.1"/>
    </source>
</evidence>
<reference evidence="2 3" key="1">
    <citation type="submission" date="2024-09" db="EMBL/GenBank/DDBJ databases">
        <title>Rethinking Asexuality: The Enigmatic Case of Functional Sexual Genes in Lepraria (Stereocaulaceae).</title>
        <authorList>
            <person name="Doellman M."/>
            <person name="Sun Y."/>
            <person name="Barcenas-Pena A."/>
            <person name="Lumbsch H.T."/>
            <person name="Grewe F."/>
        </authorList>
    </citation>
    <scope>NUCLEOTIDE SEQUENCE [LARGE SCALE GENOMIC DNA]</scope>
    <source>
        <strain evidence="2 3">Grewe 0041</strain>
    </source>
</reference>
<organism evidence="2 3">
    <name type="scientific">Lepraria finkii</name>
    <dbReference type="NCBI Taxonomy" id="1340010"/>
    <lineage>
        <taxon>Eukaryota</taxon>
        <taxon>Fungi</taxon>
        <taxon>Dikarya</taxon>
        <taxon>Ascomycota</taxon>
        <taxon>Pezizomycotina</taxon>
        <taxon>Lecanoromycetes</taxon>
        <taxon>OSLEUM clade</taxon>
        <taxon>Lecanoromycetidae</taxon>
        <taxon>Lecanorales</taxon>
        <taxon>Lecanorineae</taxon>
        <taxon>Stereocaulaceae</taxon>
        <taxon>Lepraria</taxon>
    </lineage>
</organism>
<sequence length="59" mass="6425">MGHGPNADKDEEEASKLSLLSEWAHNAAKAALGILSRDSSAERSKDTNSKETKEQKEIN</sequence>
<name>A0ABR4BIR6_9LECA</name>
<keyword evidence="3" id="KW-1185">Reference proteome</keyword>
<dbReference type="EMBL" id="JBHFEH010000007">
    <property type="protein sequence ID" value="KAL2056674.1"/>
    <property type="molecule type" value="Genomic_DNA"/>
</dbReference>
<protein>
    <submittedName>
        <fullName evidence="2">Uncharacterized protein</fullName>
    </submittedName>
</protein>